<keyword evidence="19" id="KW-1185">Reference proteome</keyword>
<evidence type="ECO:0000256" key="15">
    <source>
        <dbReference type="ARBA" id="ARBA00049402"/>
    </source>
</evidence>
<dbReference type="GO" id="GO:0004422">
    <property type="term" value="F:hypoxanthine phosphoribosyltransferase activity"/>
    <property type="evidence" value="ECO:0007669"/>
    <property type="project" value="InterPro"/>
</dbReference>
<dbReference type="GO" id="GO:0005829">
    <property type="term" value="C:cytosol"/>
    <property type="evidence" value="ECO:0007669"/>
    <property type="project" value="TreeGrafter"/>
</dbReference>
<evidence type="ECO:0000256" key="6">
    <source>
        <dbReference type="ARBA" id="ARBA00008391"/>
    </source>
</evidence>
<evidence type="ECO:0000256" key="12">
    <source>
        <dbReference type="ARBA" id="ARBA00022741"/>
    </source>
</evidence>
<dbReference type="InterPro" id="IPR050408">
    <property type="entry name" value="HGPRT"/>
</dbReference>
<sequence length="180" mass="20279">MNNDIEKILYSADDIHEVAKKLGKQITADYADKNPLVVCILKGAILFMSDIVRQIDTYCELDFMSVSSYGNAQVSSGSVKIIKDLDVSVEDRNVLIIEDIIDTGQTLQTLVDLFGHRKAKSVKICTLLDKKERRVKAVKPDYIGFKVPNEFVVGYGLDYLGHYRNLPYVGILKPEIYSEN</sequence>
<dbReference type="GO" id="GO:0006166">
    <property type="term" value="P:purine ribonucleoside salvage"/>
    <property type="evidence" value="ECO:0007669"/>
    <property type="project" value="UniProtKB-KW"/>
</dbReference>
<evidence type="ECO:0000313" key="19">
    <source>
        <dbReference type="Proteomes" id="UP000286848"/>
    </source>
</evidence>
<dbReference type="OrthoDB" id="9802824at2"/>
<keyword evidence="13 16" id="KW-0460">Magnesium</keyword>
<evidence type="ECO:0000256" key="9">
    <source>
        <dbReference type="ARBA" id="ARBA00022679"/>
    </source>
</evidence>
<evidence type="ECO:0000256" key="10">
    <source>
        <dbReference type="ARBA" id="ARBA00022723"/>
    </source>
</evidence>
<evidence type="ECO:0000256" key="11">
    <source>
        <dbReference type="ARBA" id="ARBA00022726"/>
    </source>
</evidence>
<keyword evidence="12 16" id="KW-0547">Nucleotide-binding</keyword>
<comment type="similarity">
    <text evidence="6 16">Belongs to the purine/pyrimidine phosphoribosyltransferase family.</text>
</comment>
<keyword evidence="8 16" id="KW-0328">Glycosyltransferase</keyword>
<dbReference type="SUPFAM" id="SSF53271">
    <property type="entry name" value="PRTase-like"/>
    <property type="match status" value="1"/>
</dbReference>
<evidence type="ECO:0000259" key="17">
    <source>
        <dbReference type="Pfam" id="PF00156"/>
    </source>
</evidence>
<dbReference type="AlphaFoldDB" id="A0A401IS02"/>
<evidence type="ECO:0000256" key="8">
    <source>
        <dbReference type="ARBA" id="ARBA00022676"/>
    </source>
</evidence>
<comment type="catalytic activity">
    <reaction evidence="15">
        <text>IMP + diphosphate = hypoxanthine + 5-phospho-alpha-D-ribose 1-diphosphate</text>
        <dbReference type="Rhea" id="RHEA:17973"/>
        <dbReference type="ChEBI" id="CHEBI:17368"/>
        <dbReference type="ChEBI" id="CHEBI:33019"/>
        <dbReference type="ChEBI" id="CHEBI:58017"/>
        <dbReference type="ChEBI" id="CHEBI:58053"/>
        <dbReference type="EC" id="2.4.2.8"/>
    </reaction>
    <physiologicalReaction direction="right-to-left" evidence="15">
        <dbReference type="Rhea" id="RHEA:17975"/>
    </physiologicalReaction>
</comment>
<gene>
    <name evidence="18" type="primary">hpt</name>
    <name evidence="18" type="ORF">LFYK43_07700</name>
</gene>
<evidence type="ECO:0000313" key="18">
    <source>
        <dbReference type="EMBL" id="GBG94311.1"/>
    </source>
</evidence>
<dbReference type="GO" id="GO:0032263">
    <property type="term" value="P:GMP salvage"/>
    <property type="evidence" value="ECO:0007669"/>
    <property type="project" value="UniProtKB-UniPathway"/>
</dbReference>
<comment type="catalytic activity">
    <reaction evidence="14">
        <text>GMP + diphosphate = guanine + 5-phospho-alpha-D-ribose 1-diphosphate</text>
        <dbReference type="Rhea" id="RHEA:25424"/>
        <dbReference type="ChEBI" id="CHEBI:16235"/>
        <dbReference type="ChEBI" id="CHEBI:33019"/>
        <dbReference type="ChEBI" id="CHEBI:58017"/>
        <dbReference type="ChEBI" id="CHEBI:58115"/>
        <dbReference type="EC" id="2.4.2.8"/>
    </reaction>
    <physiologicalReaction direction="right-to-left" evidence="14">
        <dbReference type="Rhea" id="RHEA:25426"/>
    </physiologicalReaction>
</comment>
<evidence type="ECO:0000256" key="4">
    <source>
        <dbReference type="ARBA" id="ARBA00004669"/>
    </source>
</evidence>
<dbReference type="UniPathway" id="UPA00591">
    <property type="reaction ID" value="UER00648"/>
</dbReference>
<proteinExistence type="inferred from homology"/>
<keyword evidence="7 16" id="KW-0963">Cytoplasm</keyword>
<feature type="domain" description="Phosphoribosyltransferase" evidence="17">
    <location>
        <begin position="12"/>
        <end position="159"/>
    </location>
</feature>
<evidence type="ECO:0000256" key="7">
    <source>
        <dbReference type="ARBA" id="ARBA00022490"/>
    </source>
</evidence>
<dbReference type="GO" id="GO:0006178">
    <property type="term" value="P:guanine salvage"/>
    <property type="evidence" value="ECO:0007669"/>
    <property type="project" value="TreeGrafter"/>
</dbReference>
<dbReference type="InterPro" id="IPR000836">
    <property type="entry name" value="PRTase_dom"/>
</dbReference>
<keyword evidence="9 16" id="KW-0808">Transferase</keyword>
<accession>A0A401IS02</accession>
<protein>
    <recommendedName>
        <fullName evidence="16">Hypoxanthine phosphoribosyltransferase</fullName>
        <ecNumber evidence="16">2.4.2.8</ecNumber>
    </recommendedName>
</protein>
<comment type="caution">
    <text evidence="18">The sequence shown here is derived from an EMBL/GenBank/DDBJ whole genome shotgun (WGS) entry which is preliminary data.</text>
</comment>
<dbReference type="InterPro" id="IPR029057">
    <property type="entry name" value="PRTase-like"/>
</dbReference>
<dbReference type="InterPro" id="IPR005904">
    <property type="entry name" value="Hxn_phspho_trans"/>
</dbReference>
<evidence type="ECO:0000256" key="1">
    <source>
        <dbReference type="ARBA" id="ARBA00001946"/>
    </source>
</evidence>
<dbReference type="GO" id="GO:0032264">
    <property type="term" value="P:IMP salvage"/>
    <property type="evidence" value="ECO:0007669"/>
    <property type="project" value="UniProtKB-UniPathway"/>
</dbReference>
<evidence type="ECO:0000256" key="3">
    <source>
        <dbReference type="ARBA" id="ARBA00004496"/>
    </source>
</evidence>
<dbReference type="GO" id="GO:0000287">
    <property type="term" value="F:magnesium ion binding"/>
    <property type="evidence" value="ECO:0007669"/>
    <property type="project" value="TreeGrafter"/>
</dbReference>
<dbReference type="FunFam" id="3.40.50.2020:FF:000006">
    <property type="entry name" value="Hypoxanthine phosphoribosyltransferase"/>
    <property type="match status" value="1"/>
</dbReference>
<name>A0A401IS02_9LACO</name>
<dbReference type="NCBIfam" id="TIGR01203">
    <property type="entry name" value="HGPRTase"/>
    <property type="match status" value="1"/>
</dbReference>
<dbReference type="Pfam" id="PF00156">
    <property type="entry name" value="Pribosyltran"/>
    <property type="match status" value="1"/>
</dbReference>
<dbReference type="Proteomes" id="UP000286848">
    <property type="component" value="Unassembled WGS sequence"/>
</dbReference>
<dbReference type="Gene3D" id="3.40.50.2020">
    <property type="match status" value="1"/>
</dbReference>
<dbReference type="GO" id="GO:0052657">
    <property type="term" value="F:guanine phosphoribosyltransferase activity"/>
    <property type="evidence" value="ECO:0007669"/>
    <property type="project" value="UniProtKB-ARBA"/>
</dbReference>
<reference evidence="18 19" key="1">
    <citation type="journal article" date="2019" name="Int. J. Syst. Evol. Microbiol.">
        <title>Lactobacillus salitolerans sp. nov., a novel lactic acid bacterium isolated from spent mushroom substrates.</title>
        <authorList>
            <person name="Tohno M."/>
            <person name="Tanizawa Y."/>
            <person name="Kojima Y."/>
            <person name="Sakamoto M."/>
            <person name="Nakamura Y."/>
            <person name="Ohkuma M."/>
            <person name="Kobayashi H."/>
        </authorList>
    </citation>
    <scope>NUCLEOTIDE SEQUENCE [LARGE SCALE GENOMIC DNA]</scope>
    <source>
        <strain evidence="18 19">YK43</strain>
    </source>
</reference>
<dbReference type="PANTHER" id="PTHR43340:SF1">
    <property type="entry name" value="HYPOXANTHINE PHOSPHORIBOSYLTRANSFERASE"/>
    <property type="match status" value="1"/>
</dbReference>
<evidence type="ECO:0000256" key="16">
    <source>
        <dbReference type="RuleBase" id="RU364099"/>
    </source>
</evidence>
<dbReference type="GO" id="GO:0000166">
    <property type="term" value="F:nucleotide binding"/>
    <property type="evidence" value="ECO:0007669"/>
    <property type="project" value="UniProtKB-KW"/>
</dbReference>
<comment type="cofactor">
    <cofactor evidence="1 16">
        <name>Mg(2+)</name>
        <dbReference type="ChEBI" id="CHEBI:18420"/>
    </cofactor>
</comment>
<dbReference type="CDD" id="cd06223">
    <property type="entry name" value="PRTases_typeI"/>
    <property type="match status" value="1"/>
</dbReference>
<comment type="subcellular location">
    <subcellularLocation>
        <location evidence="3 16">Cytoplasm</location>
    </subcellularLocation>
</comment>
<organism evidence="18 19">
    <name type="scientific">Ligilactobacillus salitolerans</name>
    <dbReference type="NCBI Taxonomy" id="1808352"/>
    <lineage>
        <taxon>Bacteria</taxon>
        <taxon>Bacillati</taxon>
        <taxon>Bacillota</taxon>
        <taxon>Bacilli</taxon>
        <taxon>Lactobacillales</taxon>
        <taxon>Lactobacillaceae</taxon>
        <taxon>Ligilactobacillus</taxon>
    </lineage>
</organism>
<comment type="pathway">
    <text evidence="4 16">Purine metabolism; IMP biosynthesis via salvage pathway; IMP from hypoxanthine: step 1/1.</text>
</comment>
<dbReference type="GO" id="GO:0046100">
    <property type="term" value="P:hypoxanthine metabolic process"/>
    <property type="evidence" value="ECO:0007669"/>
    <property type="project" value="TreeGrafter"/>
</dbReference>
<evidence type="ECO:0000256" key="5">
    <source>
        <dbReference type="ARBA" id="ARBA00004676"/>
    </source>
</evidence>
<keyword evidence="11 16" id="KW-0660">Purine salvage</keyword>
<dbReference type="EMBL" id="BFFP01000009">
    <property type="protein sequence ID" value="GBG94311.1"/>
    <property type="molecule type" value="Genomic_DNA"/>
</dbReference>
<evidence type="ECO:0000256" key="2">
    <source>
        <dbReference type="ARBA" id="ARBA00002049"/>
    </source>
</evidence>
<evidence type="ECO:0000256" key="14">
    <source>
        <dbReference type="ARBA" id="ARBA00048811"/>
    </source>
</evidence>
<evidence type="ECO:0000256" key="13">
    <source>
        <dbReference type="ARBA" id="ARBA00022842"/>
    </source>
</evidence>
<dbReference type="RefSeq" id="WP_124975601.1">
    <property type="nucleotide sequence ID" value="NZ_BFFP01000009.1"/>
</dbReference>
<keyword evidence="10 16" id="KW-0479">Metal-binding</keyword>
<dbReference type="EC" id="2.4.2.8" evidence="16"/>
<comment type="pathway">
    <text evidence="5">Purine metabolism; GMP biosynthesis via salvage pathway; GMP from guanine: step 1/1.</text>
</comment>
<dbReference type="UniPathway" id="UPA00909">
    <property type="reaction ID" value="UER00887"/>
</dbReference>
<comment type="function">
    <text evidence="2">Purine salvage pathway enzyme that catalyzes the transfer of the ribosyl-5-phosphate group from 5-phospho-alpha-D-ribose 1-diphosphate (PRPP) to the N9 position of the 6-oxopurines hypoxanthine and guanine to form the corresponding ribonucleotides IMP (inosine 5'-monophosphate) and GMP (guanosine 5'-monophosphate), with the release of PPi.</text>
</comment>
<dbReference type="PANTHER" id="PTHR43340">
    <property type="entry name" value="HYPOXANTHINE-GUANINE PHOSPHORIBOSYLTRANSFERASE"/>
    <property type="match status" value="1"/>
</dbReference>